<dbReference type="AlphaFoldDB" id="Q5QL34"/>
<dbReference type="KEGG" id="gka:GKP33"/>
<dbReference type="eggNOG" id="ENOG502ZAFZ">
    <property type="taxonomic scope" value="Bacteria"/>
</dbReference>
<dbReference type="Pfam" id="PF06782">
    <property type="entry name" value="UPF0236"/>
    <property type="match status" value="1"/>
</dbReference>
<keyword evidence="4" id="KW-1185">Reference proteome</keyword>
<feature type="compositionally biased region" description="Basic and acidic residues" evidence="2">
    <location>
        <begin position="174"/>
        <end position="191"/>
    </location>
</feature>
<dbReference type="EMBL" id="AP006520">
    <property type="protein sequence ID" value="BAD74276.1"/>
    <property type="molecule type" value="Genomic_DNA"/>
</dbReference>
<comment type="similarity">
    <text evidence="1">Belongs to the UPF0236 family.</text>
</comment>
<evidence type="ECO:0000313" key="3">
    <source>
        <dbReference type="EMBL" id="BAD74276.1"/>
    </source>
</evidence>
<geneLocation type="plasmid" evidence="3 4">
    <name>pHTA426</name>
</geneLocation>
<protein>
    <submittedName>
        <fullName evidence="3">Uncharacterized protein</fullName>
    </submittedName>
</protein>
<dbReference type="HOGENOM" id="CLU_914526_0_0_9"/>
<feature type="region of interest" description="Disordered" evidence="2">
    <location>
        <begin position="114"/>
        <end position="253"/>
    </location>
</feature>
<sequence>MDSVSRQGKGKRAKEEKILAIHEGWKRNGSQLELVNRRHYLHEGAGDVWERFEEWLMNEYAYDPCRDLLIINGDAASWITACREYFGKRACFQLDRFHVARELRQCLVRPSALAGGAEEAGETRRRGASRGAEQRGRHVGGRSEREADGCHDPPDRVDAGMHPGLSGVAVGARGGDDRHASDGPRRERDEPVCASGEIPPQLERPRASGVSEGDGGPNRRDLAEKWAVGGGRRDPNGGLGLNKVQADRTGQTEGRTVMGRCGASESTVSAAVIRDTDPSSVVGAPGWWLGVKKWNIVSSPQDEG</sequence>
<evidence type="ECO:0000256" key="2">
    <source>
        <dbReference type="SAM" id="MobiDB-lite"/>
    </source>
</evidence>
<evidence type="ECO:0000313" key="4">
    <source>
        <dbReference type="Proteomes" id="UP000001172"/>
    </source>
</evidence>
<accession>Q5QL34</accession>
<reference evidence="3 4" key="1">
    <citation type="journal article" date="2004" name="Nucleic Acids Res.">
        <title>Thermoadaptation trait revealed by the genome sequence of thermophilic Geobacillus kaustophilus.</title>
        <authorList>
            <person name="Takami H."/>
            <person name="Takaki Y."/>
            <person name="Chee G.J."/>
            <person name="Nishi S."/>
            <person name="Shimamura S."/>
            <person name="Suzuki H."/>
            <person name="Matsui S."/>
            <person name="Uchiyama I."/>
        </authorList>
    </citation>
    <scope>NUCLEOTIDE SEQUENCE [LARGE SCALE GENOMIC DNA]</scope>
    <source>
        <strain evidence="3 4">HTA426</strain>
        <plasmid evidence="4">Plasmid pHTA426</plasmid>
    </source>
</reference>
<proteinExistence type="inferred from homology"/>
<feature type="compositionally biased region" description="Basic and acidic residues" evidence="2">
    <location>
        <begin position="132"/>
        <end position="159"/>
    </location>
</feature>
<keyword evidence="3" id="KW-0614">Plasmid</keyword>
<evidence type="ECO:0000256" key="1">
    <source>
        <dbReference type="ARBA" id="ARBA00006539"/>
    </source>
</evidence>
<dbReference type="InterPro" id="IPR009620">
    <property type="entry name" value="UPF0236"/>
</dbReference>
<name>Q5QL34_GEOKA</name>
<dbReference type="Proteomes" id="UP000001172">
    <property type="component" value="Plasmid pHTA426"/>
</dbReference>
<organism evidence="3 4">
    <name type="scientific">Geobacillus kaustophilus (strain HTA426)</name>
    <dbReference type="NCBI Taxonomy" id="235909"/>
    <lineage>
        <taxon>Bacteria</taxon>
        <taxon>Bacillati</taxon>
        <taxon>Bacillota</taxon>
        <taxon>Bacilli</taxon>
        <taxon>Bacillales</taxon>
        <taxon>Anoxybacillaceae</taxon>
        <taxon>Geobacillus</taxon>
        <taxon>Geobacillus thermoleovorans group</taxon>
    </lineage>
</organism>
<gene>
    <name evidence="3" type="ordered locus">GKP33</name>
</gene>